<dbReference type="Pfam" id="PF08447">
    <property type="entry name" value="PAS_3"/>
    <property type="match status" value="2"/>
</dbReference>
<dbReference type="OrthoDB" id="1522284at2"/>
<evidence type="ECO:0000259" key="8">
    <source>
        <dbReference type="PROSITE" id="PS50113"/>
    </source>
</evidence>
<dbReference type="AlphaFoldDB" id="A0A5B8VVU8"/>
<dbReference type="CDD" id="cd00075">
    <property type="entry name" value="HATPase"/>
    <property type="match status" value="1"/>
</dbReference>
<dbReference type="InterPro" id="IPR035965">
    <property type="entry name" value="PAS-like_dom_sf"/>
</dbReference>
<name>A0A5B8VVU8_9SPHI</name>
<dbReference type="KEGG" id="mgk:FSB76_01770"/>
<dbReference type="PRINTS" id="PR00344">
    <property type="entry name" value="BCTRLSENSOR"/>
</dbReference>
<dbReference type="SUPFAM" id="SSF55785">
    <property type="entry name" value="PYP-like sensor domain (PAS domain)"/>
    <property type="match status" value="2"/>
</dbReference>
<evidence type="ECO:0000256" key="3">
    <source>
        <dbReference type="ARBA" id="ARBA00022553"/>
    </source>
</evidence>
<dbReference type="SMART" id="SM00387">
    <property type="entry name" value="HATPase_c"/>
    <property type="match status" value="1"/>
</dbReference>
<protein>
    <recommendedName>
        <fullName evidence="2">histidine kinase</fullName>
        <ecNumber evidence="2">2.7.13.3</ecNumber>
    </recommendedName>
</protein>
<dbReference type="InterPro" id="IPR003594">
    <property type="entry name" value="HATPase_dom"/>
</dbReference>
<feature type="domain" description="PAS" evidence="7">
    <location>
        <begin position="129"/>
        <end position="201"/>
    </location>
</feature>
<evidence type="ECO:0000259" key="6">
    <source>
        <dbReference type="PROSITE" id="PS50109"/>
    </source>
</evidence>
<keyword evidence="10" id="KW-1185">Reference proteome</keyword>
<dbReference type="NCBIfam" id="TIGR00229">
    <property type="entry name" value="sensory_box"/>
    <property type="match status" value="2"/>
</dbReference>
<keyword evidence="4" id="KW-0808">Transferase</keyword>
<dbReference type="Gene3D" id="2.10.70.100">
    <property type="match status" value="1"/>
</dbReference>
<dbReference type="InterPro" id="IPR036890">
    <property type="entry name" value="HATPase_C_sf"/>
</dbReference>
<sequence>MERNKSELEKIMAFSLDLICTMDEEGRFVKVSAASGPVLGYVPEELKGRFYWEFVYPEDCGITRNYTEAIMAGRMVQSFENRYVGKDGNVKPVLWSSNWDAEDRIMYCIARDGSGKKQSEALQRSLEEGNIRYEYVTKATSDAVWDWNLEKNTLYWGEGFTSVFGYNLKEITDDIRSWTEHVHPEDAQAVVSSVYHVIDRGETNWKKEYRYQRADGSFAEVVDRGFVIRDASGKAIRMVGAMHDISERKKSLAELKQFAEDLYKRNRELHQFGYVVSHNLRLPVANIIGIADLMEAERDCPETLDFCIAGMKASGSSLDEVIRDLSTILSVTDGSMEITKEPIDVLEIIHKVKADLNQSILETQAVIHVPEGNYLLHSHKAYLYSVFYNLINNAIKYRSTQPPTVTILVEDSPESLVVQLTDNGIGIDLRRHQDDLFRPYKRFNNERKGKGLGLFLVKSHMDALHGTISIQSEPKKGTSFEMTFLKEK</sequence>
<keyword evidence="5 9" id="KW-0418">Kinase</keyword>
<evidence type="ECO:0000313" key="10">
    <source>
        <dbReference type="Proteomes" id="UP000321362"/>
    </source>
</evidence>
<dbReference type="InterPro" id="IPR004358">
    <property type="entry name" value="Sig_transdc_His_kin-like_C"/>
</dbReference>
<dbReference type="PANTHER" id="PTHR43304:SF1">
    <property type="entry name" value="PAC DOMAIN-CONTAINING PROTEIN"/>
    <property type="match status" value="1"/>
</dbReference>
<dbReference type="SMART" id="SM00086">
    <property type="entry name" value="PAC"/>
    <property type="match status" value="2"/>
</dbReference>
<dbReference type="CDD" id="cd00082">
    <property type="entry name" value="HisKA"/>
    <property type="match status" value="1"/>
</dbReference>
<dbReference type="InterPro" id="IPR003661">
    <property type="entry name" value="HisK_dim/P_dom"/>
</dbReference>
<dbReference type="InterPro" id="IPR005467">
    <property type="entry name" value="His_kinase_dom"/>
</dbReference>
<feature type="domain" description="PAC" evidence="8">
    <location>
        <begin position="205"/>
        <end position="257"/>
    </location>
</feature>
<gene>
    <name evidence="9" type="ORF">FSB76_01770</name>
</gene>
<evidence type="ECO:0000256" key="5">
    <source>
        <dbReference type="ARBA" id="ARBA00022777"/>
    </source>
</evidence>
<dbReference type="InterPro" id="IPR000014">
    <property type="entry name" value="PAS"/>
</dbReference>
<proteinExistence type="predicted"/>
<dbReference type="InterPro" id="IPR001610">
    <property type="entry name" value="PAC"/>
</dbReference>
<dbReference type="Gene3D" id="3.30.450.20">
    <property type="entry name" value="PAS domain"/>
    <property type="match status" value="2"/>
</dbReference>
<evidence type="ECO:0000259" key="7">
    <source>
        <dbReference type="PROSITE" id="PS50112"/>
    </source>
</evidence>
<dbReference type="CDD" id="cd00130">
    <property type="entry name" value="PAS"/>
    <property type="match status" value="2"/>
</dbReference>
<dbReference type="RefSeq" id="WP_147051894.1">
    <property type="nucleotide sequence ID" value="NZ_CP042437.1"/>
</dbReference>
<evidence type="ECO:0000256" key="4">
    <source>
        <dbReference type="ARBA" id="ARBA00022679"/>
    </source>
</evidence>
<dbReference type="InterPro" id="IPR013655">
    <property type="entry name" value="PAS_fold_3"/>
</dbReference>
<dbReference type="Proteomes" id="UP000321362">
    <property type="component" value="Chromosome"/>
</dbReference>
<dbReference type="InterPro" id="IPR036097">
    <property type="entry name" value="HisK_dim/P_sf"/>
</dbReference>
<dbReference type="Pfam" id="PF02518">
    <property type="entry name" value="HATPase_c"/>
    <property type="match status" value="1"/>
</dbReference>
<dbReference type="SUPFAM" id="SSF55874">
    <property type="entry name" value="ATPase domain of HSP90 chaperone/DNA topoisomerase II/histidine kinase"/>
    <property type="match status" value="1"/>
</dbReference>
<evidence type="ECO:0000256" key="2">
    <source>
        <dbReference type="ARBA" id="ARBA00012438"/>
    </source>
</evidence>
<dbReference type="InterPro" id="IPR000700">
    <property type="entry name" value="PAS-assoc_C"/>
</dbReference>
<dbReference type="PROSITE" id="PS50109">
    <property type="entry name" value="HIS_KIN"/>
    <property type="match status" value="1"/>
</dbReference>
<feature type="domain" description="Histidine kinase" evidence="6">
    <location>
        <begin position="275"/>
        <end position="488"/>
    </location>
</feature>
<dbReference type="SMART" id="SM00091">
    <property type="entry name" value="PAS"/>
    <property type="match status" value="2"/>
</dbReference>
<evidence type="ECO:0000313" key="9">
    <source>
        <dbReference type="EMBL" id="QEC74735.1"/>
    </source>
</evidence>
<organism evidence="9 10">
    <name type="scientific">Mucilaginibacter ginsenosidivorax</name>
    <dbReference type="NCBI Taxonomy" id="862126"/>
    <lineage>
        <taxon>Bacteria</taxon>
        <taxon>Pseudomonadati</taxon>
        <taxon>Bacteroidota</taxon>
        <taxon>Sphingobacteriia</taxon>
        <taxon>Sphingobacteriales</taxon>
        <taxon>Sphingobacteriaceae</taxon>
        <taxon>Mucilaginibacter</taxon>
    </lineage>
</organism>
<dbReference type="InterPro" id="IPR052162">
    <property type="entry name" value="Sensor_kinase/Photoreceptor"/>
</dbReference>
<comment type="catalytic activity">
    <reaction evidence="1">
        <text>ATP + protein L-histidine = ADP + protein N-phospho-L-histidine.</text>
        <dbReference type="EC" id="2.7.13.3"/>
    </reaction>
</comment>
<dbReference type="PROSITE" id="PS50112">
    <property type="entry name" value="PAS"/>
    <property type="match status" value="2"/>
</dbReference>
<dbReference type="SUPFAM" id="SSF47384">
    <property type="entry name" value="Homodimeric domain of signal transducing histidine kinase"/>
    <property type="match status" value="1"/>
</dbReference>
<dbReference type="Gene3D" id="3.30.565.10">
    <property type="entry name" value="Histidine kinase-like ATPase, C-terminal domain"/>
    <property type="match status" value="1"/>
</dbReference>
<dbReference type="PANTHER" id="PTHR43304">
    <property type="entry name" value="PHYTOCHROME-LIKE PROTEIN CPH1"/>
    <property type="match status" value="1"/>
</dbReference>
<dbReference type="GO" id="GO:0000155">
    <property type="term" value="F:phosphorelay sensor kinase activity"/>
    <property type="evidence" value="ECO:0007669"/>
    <property type="project" value="InterPro"/>
</dbReference>
<reference evidence="9 10" key="1">
    <citation type="journal article" date="2013" name="J. Microbiol.">
        <title>Mucilaginibacter ginsenosidivorax sp. nov., with ginsenoside converting activity isolated from sediment.</title>
        <authorList>
            <person name="Kim J.K."/>
            <person name="Choi T.E."/>
            <person name="Liu Q.M."/>
            <person name="Park H.Y."/>
            <person name="Yi T.H."/>
            <person name="Yoon M.H."/>
            <person name="Kim S.C."/>
            <person name="Im W.T."/>
        </authorList>
    </citation>
    <scope>NUCLEOTIDE SEQUENCE [LARGE SCALE GENOMIC DNA]</scope>
    <source>
        <strain evidence="9 10">KHI28</strain>
    </source>
</reference>
<feature type="domain" description="PAS" evidence="7">
    <location>
        <begin position="4"/>
        <end position="74"/>
    </location>
</feature>
<evidence type="ECO:0000256" key="1">
    <source>
        <dbReference type="ARBA" id="ARBA00000085"/>
    </source>
</evidence>
<dbReference type="EMBL" id="CP042437">
    <property type="protein sequence ID" value="QEC74735.1"/>
    <property type="molecule type" value="Genomic_DNA"/>
</dbReference>
<dbReference type="PROSITE" id="PS50113">
    <property type="entry name" value="PAC"/>
    <property type="match status" value="1"/>
</dbReference>
<keyword evidence="3" id="KW-0597">Phosphoprotein</keyword>
<dbReference type="Gene3D" id="1.10.287.130">
    <property type="match status" value="1"/>
</dbReference>
<accession>A0A5B8VVU8</accession>
<dbReference type="EC" id="2.7.13.3" evidence="2"/>